<dbReference type="RefSeq" id="XP_005782436.1">
    <property type="nucleotide sequence ID" value="XM_005782379.1"/>
</dbReference>
<evidence type="ECO:0000313" key="3">
    <source>
        <dbReference type="Proteomes" id="UP000013827"/>
    </source>
</evidence>
<protein>
    <submittedName>
        <fullName evidence="2">Uncharacterized protein</fullName>
    </submittedName>
</protein>
<feature type="region of interest" description="Disordered" evidence="1">
    <location>
        <begin position="133"/>
        <end position="173"/>
    </location>
</feature>
<organism evidence="2 3">
    <name type="scientific">Emiliania huxleyi (strain CCMP1516)</name>
    <dbReference type="NCBI Taxonomy" id="280463"/>
    <lineage>
        <taxon>Eukaryota</taxon>
        <taxon>Haptista</taxon>
        <taxon>Haptophyta</taxon>
        <taxon>Prymnesiophyceae</taxon>
        <taxon>Isochrysidales</taxon>
        <taxon>Noelaerhabdaceae</taxon>
        <taxon>Emiliania</taxon>
    </lineage>
</organism>
<dbReference type="HOGENOM" id="CLU_570427_0_0_1"/>
<dbReference type="eggNOG" id="ENOG502SZ6K">
    <property type="taxonomic scope" value="Eukaryota"/>
</dbReference>
<name>A0A0D3K2M2_EMIH1</name>
<reference evidence="2" key="2">
    <citation type="submission" date="2024-10" db="UniProtKB">
        <authorList>
            <consortium name="EnsemblProtists"/>
        </authorList>
    </citation>
    <scope>IDENTIFICATION</scope>
</reference>
<keyword evidence="3" id="KW-1185">Reference proteome</keyword>
<reference evidence="3" key="1">
    <citation type="journal article" date="2013" name="Nature">
        <title>Pan genome of the phytoplankton Emiliania underpins its global distribution.</title>
        <authorList>
            <person name="Read B.A."/>
            <person name="Kegel J."/>
            <person name="Klute M.J."/>
            <person name="Kuo A."/>
            <person name="Lefebvre S.C."/>
            <person name="Maumus F."/>
            <person name="Mayer C."/>
            <person name="Miller J."/>
            <person name="Monier A."/>
            <person name="Salamov A."/>
            <person name="Young J."/>
            <person name="Aguilar M."/>
            <person name="Claverie J.M."/>
            <person name="Frickenhaus S."/>
            <person name="Gonzalez K."/>
            <person name="Herman E.K."/>
            <person name="Lin Y.C."/>
            <person name="Napier J."/>
            <person name="Ogata H."/>
            <person name="Sarno A.F."/>
            <person name="Shmutz J."/>
            <person name="Schroeder D."/>
            <person name="de Vargas C."/>
            <person name="Verret F."/>
            <person name="von Dassow P."/>
            <person name="Valentin K."/>
            <person name="Van de Peer Y."/>
            <person name="Wheeler G."/>
            <person name="Dacks J.B."/>
            <person name="Delwiche C.F."/>
            <person name="Dyhrman S.T."/>
            <person name="Glockner G."/>
            <person name="John U."/>
            <person name="Richards T."/>
            <person name="Worden A.Z."/>
            <person name="Zhang X."/>
            <person name="Grigoriev I.V."/>
            <person name="Allen A.E."/>
            <person name="Bidle K."/>
            <person name="Borodovsky M."/>
            <person name="Bowler C."/>
            <person name="Brownlee C."/>
            <person name="Cock J.M."/>
            <person name="Elias M."/>
            <person name="Gladyshev V.N."/>
            <person name="Groth M."/>
            <person name="Guda C."/>
            <person name="Hadaegh A."/>
            <person name="Iglesias-Rodriguez M.D."/>
            <person name="Jenkins J."/>
            <person name="Jones B.M."/>
            <person name="Lawson T."/>
            <person name="Leese F."/>
            <person name="Lindquist E."/>
            <person name="Lobanov A."/>
            <person name="Lomsadze A."/>
            <person name="Malik S.B."/>
            <person name="Marsh M.E."/>
            <person name="Mackinder L."/>
            <person name="Mock T."/>
            <person name="Mueller-Roeber B."/>
            <person name="Pagarete A."/>
            <person name="Parker M."/>
            <person name="Probert I."/>
            <person name="Quesneville H."/>
            <person name="Raines C."/>
            <person name="Rensing S.A."/>
            <person name="Riano-Pachon D.M."/>
            <person name="Richier S."/>
            <person name="Rokitta S."/>
            <person name="Shiraiwa Y."/>
            <person name="Soanes D.M."/>
            <person name="van der Giezen M."/>
            <person name="Wahlund T.M."/>
            <person name="Williams B."/>
            <person name="Wilson W."/>
            <person name="Wolfe G."/>
            <person name="Wurch L.L."/>
        </authorList>
    </citation>
    <scope>NUCLEOTIDE SEQUENCE</scope>
</reference>
<sequence length="479" mass="50719">MELAAAGEADFDGLLSEALAACDAATPSGGEEIGACALKLAQEHLKRPPKVNGARDYEQATKLADSVRSASAAWVESQAAMKKARAAYASAVIQLQEELVRIGEGDFDGLLRQAVTGLRDEVMLPASVQPLREEMQQEETPDTVDAPPITVPSPDMEPPPITVPSPDMDSTPPPITVPSPDMDSTPPPITVPSPDMDANSALPYGEPPDGEVMVLASPRPVPASLAPVLPLRMEVSEIDEGCVRLGTLPAQLQASLLRESFQAGAQGVHMVPYDSMHESGAAAAVLATIRAAAPALPAAAQAKLEEFMPCCVRVAFETMGGRQIRPASSLCGWSADKLRANGGDGGLKLLVLLGDAASVTEGFKYTRRKDEQALEVPLRPGEMLLLYGEARSWLSAVTGYAPPKGRAKESGGPFSFVHLSFEDLRNYAKAKPKEYGKLLRPSHPSAGDGGYKWMQFSYTVRKAPSGPGGLPVIDLRGHE</sequence>
<dbReference type="AlphaFoldDB" id="A0A0D3K2M2"/>
<proteinExistence type="predicted"/>
<dbReference type="PaxDb" id="2903-EOD30007"/>
<dbReference type="EnsemblProtists" id="EOD30007">
    <property type="protein sequence ID" value="EOD30007"/>
    <property type="gene ID" value="EMIHUDRAFT_99468"/>
</dbReference>
<dbReference type="Proteomes" id="UP000013827">
    <property type="component" value="Unassembled WGS sequence"/>
</dbReference>
<evidence type="ECO:0000313" key="2">
    <source>
        <dbReference type="EnsemblProtists" id="EOD30007"/>
    </source>
</evidence>
<feature type="compositionally biased region" description="Pro residues" evidence="1">
    <location>
        <begin position="149"/>
        <end position="163"/>
    </location>
</feature>
<dbReference type="GeneID" id="17275281"/>
<evidence type="ECO:0000256" key="1">
    <source>
        <dbReference type="SAM" id="MobiDB-lite"/>
    </source>
</evidence>
<dbReference type="KEGG" id="ehx:EMIHUDRAFT_99468"/>
<accession>A0A0D3K2M2</accession>